<protein>
    <recommendedName>
        <fullName evidence="6">Glucose-methanol-choline oxidoreductase N-terminal domain-containing protein</fullName>
    </recommendedName>
</protein>
<evidence type="ECO:0000256" key="5">
    <source>
        <dbReference type="SAM" id="MobiDB-lite"/>
    </source>
</evidence>
<gene>
    <name evidence="7" type="ORF">SCOCK_400072</name>
</gene>
<evidence type="ECO:0000259" key="6">
    <source>
        <dbReference type="Pfam" id="PF00732"/>
    </source>
</evidence>
<dbReference type="GO" id="GO:0050660">
    <property type="term" value="F:flavin adenine dinucleotide binding"/>
    <property type="evidence" value="ECO:0007669"/>
    <property type="project" value="InterPro"/>
</dbReference>
<evidence type="ECO:0000256" key="1">
    <source>
        <dbReference type="ARBA" id="ARBA00001974"/>
    </source>
</evidence>
<dbReference type="AlphaFoldDB" id="A0A9W4GU33"/>
<proteinExistence type="inferred from homology"/>
<dbReference type="EMBL" id="CAJSLV010000071">
    <property type="protein sequence ID" value="CAG6396415.1"/>
    <property type="molecule type" value="Genomic_DNA"/>
</dbReference>
<organism evidence="7 8">
    <name type="scientific">Actinacidiphila cocklensis</name>
    <dbReference type="NCBI Taxonomy" id="887465"/>
    <lineage>
        <taxon>Bacteria</taxon>
        <taxon>Bacillati</taxon>
        <taxon>Actinomycetota</taxon>
        <taxon>Actinomycetes</taxon>
        <taxon>Kitasatosporales</taxon>
        <taxon>Streptomycetaceae</taxon>
        <taxon>Actinacidiphila</taxon>
    </lineage>
</organism>
<evidence type="ECO:0000256" key="4">
    <source>
        <dbReference type="ARBA" id="ARBA00022827"/>
    </source>
</evidence>
<dbReference type="InterPro" id="IPR036188">
    <property type="entry name" value="FAD/NAD-bd_sf"/>
</dbReference>
<keyword evidence="4" id="KW-0274">FAD</keyword>
<dbReference type="Proteomes" id="UP001152519">
    <property type="component" value="Unassembled WGS sequence"/>
</dbReference>
<dbReference type="Gene3D" id="3.50.50.60">
    <property type="entry name" value="FAD/NAD(P)-binding domain"/>
    <property type="match status" value="1"/>
</dbReference>
<dbReference type="Pfam" id="PF00732">
    <property type="entry name" value="GMC_oxred_N"/>
    <property type="match status" value="1"/>
</dbReference>
<dbReference type="SUPFAM" id="SSF51905">
    <property type="entry name" value="FAD/NAD(P)-binding domain"/>
    <property type="match status" value="1"/>
</dbReference>
<dbReference type="RefSeq" id="WP_251494778.1">
    <property type="nucleotide sequence ID" value="NZ_CAJSLV010000071.1"/>
</dbReference>
<comment type="similarity">
    <text evidence="2">Belongs to the GMC oxidoreductase family.</text>
</comment>
<dbReference type="InterPro" id="IPR012132">
    <property type="entry name" value="GMC_OxRdtase"/>
</dbReference>
<dbReference type="GO" id="GO:0016614">
    <property type="term" value="F:oxidoreductase activity, acting on CH-OH group of donors"/>
    <property type="evidence" value="ECO:0007669"/>
    <property type="project" value="InterPro"/>
</dbReference>
<evidence type="ECO:0000313" key="7">
    <source>
        <dbReference type="EMBL" id="CAG6396415.1"/>
    </source>
</evidence>
<feature type="domain" description="Glucose-methanol-choline oxidoreductase N-terminal" evidence="6">
    <location>
        <begin position="4"/>
        <end position="135"/>
    </location>
</feature>
<feature type="region of interest" description="Disordered" evidence="5">
    <location>
        <begin position="185"/>
        <end position="211"/>
    </location>
</feature>
<keyword evidence="3" id="KW-0285">Flavoprotein</keyword>
<evidence type="ECO:0000256" key="3">
    <source>
        <dbReference type="ARBA" id="ARBA00022630"/>
    </source>
</evidence>
<dbReference type="InterPro" id="IPR000172">
    <property type="entry name" value="GMC_OxRdtase_N"/>
</dbReference>
<dbReference type="PANTHER" id="PTHR11552">
    <property type="entry name" value="GLUCOSE-METHANOL-CHOLINE GMC OXIDOREDUCTASE"/>
    <property type="match status" value="1"/>
</dbReference>
<sequence length="555" mass="58995">MTAYDYVVVGGGVAGSLVAARLSRRSGTTVLLLEAGTRLPEGPPARDPARAAELYGTDADWADETVPQPGLGGRTVRWPAGRALGGSCAIDASLWVRGNPADYDGWAAYVGAGWDHRAVLAAFRRLEYAARVVDSYPAFADLPDRLGAKFREVGEIAAGHGRSLRSGTRFQVIVRPGPRFRAAPVRREHRRRTARRLPRGGRRPAARRAPVNAADPAEGLGTVWLTRCPVPTASGIAHRLGWLAEEFGQRGVGVAELRDAGPQSARHHLDHGLPGLFREGGSVPALAARAAGAPTRLIGLTWIEERQVVLVRPGSGITTPAALAGRRAALPVHGPEPGAGVMRAMALHGLRGALGLAGLGLDAVDLVEVPDARENQPGWTVNGPLARPWTGIDALVRGEVDAVYAKGPAALDHAAQAGAVIGIDLDDHPDPACRVNNGTPRPITVHERTLAEHPWAVSLFLAQTLRAADWAAQHRDDVLRMLAADSGGSAEAAARTHRGDFHRRLAPDLSENRLHLLDRQKEFLVSHGFVPHDFPLADWVAPQPLRAAQELVAAG</sequence>
<dbReference type="SUPFAM" id="SSF53850">
    <property type="entry name" value="Periplasmic binding protein-like II"/>
    <property type="match status" value="1"/>
</dbReference>
<dbReference type="PANTHER" id="PTHR11552:SF147">
    <property type="entry name" value="CHOLINE DEHYDROGENASE, MITOCHONDRIAL"/>
    <property type="match status" value="1"/>
</dbReference>
<feature type="compositionally biased region" description="Basic residues" evidence="5">
    <location>
        <begin position="187"/>
        <end position="206"/>
    </location>
</feature>
<evidence type="ECO:0000313" key="8">
    <source>
        <dbReference type="Proteomes" id="UP001152519"/>
    </source>
</evidence>
<accession>A0A9W4GU33</accession>
<name>A0A9W4GU33_9ACTN</name>
<reference evidence="7" key="1">
    <citation type="submission" date="2021-05" db="EMBL/GenBank/DDBJ databases">
        <authorList>
            <person name="Arsene-Ploetze F."/>
        </authorList>
    </citation>
    <scope>NUCLEOTIDE SEQUENCE</scope>
    <source>
        <strain evidence="7">DSM 42138</strain>
    </source>
</reference>
<dbReference type="Gene3D" id="3.40.190.10">
    <property type="entry name" value="Periplasmic binding protein-like II"/>
    <property type="match status" value="1"/>
</dbReference>
<comment type="caution">
    <text evidence="7">The sequence shown here is derived from an EMBL/GenBank/DDBJ whole genome shotgun (WGS) entry which is preliminary data.</text>
</comment>
<evidence type="ECO:0000256" key="2">
    <source>
        <dbReference type="ARBA" id="ARBA00010790"/>
    </source>
</evidence>
<dbReference type="Gene3D" id="3.40.190.270">
    <property type="match status" value="1"/>
</dbReference>
<comment type="cofactor">
    <cofactor evidence="1">
        <name>FAD</name>
        <dbReference type="ChEBI" id="CHEBI:57692"/>
    </cofactor>
</comment>
<keyword evidence="8" id="KW-1185">Reference proteome</keyword>